<evidence type="ECO:0000313" key="2">
    <source>
        <dbReference type="Proteomes" id="UP000176609"/>
    </source>
</evidence>
<evidence type="ECO:0000313" key="1">
    <source>
        <dbReference type="EMBL" id="OGG26203.1"/>
    </source>
</evidence>
<gene>
    <name evidence="1" type="ORF">A2960_04460</name>
</gene>
<proteinExistence type="predicted"/>
<sequence length="123" mass="14306">MRQISLLKEVTYGVCGSLIDLIIWQIALVGTSVGKTGSRGVYSAFREADEILDKINHRTLIASFHQLTKKHLITYKMRDHLYSSEITKFGLKRLQEKLPQYHQKRPWINGYILSPTIYLKKQE</sequence>
<organism evidence="1 2">
    <name type="scientific">Candidatus Gottesmanbacteria bacterium RIFCSPLOWO2_01_FULL_39_12b</name>
    <dbReference type="NCBI Taxonomy" id="1798388"/>
    <lineage>
        <taxon>Bacteria</taxon>
        <taxon>Candidatus Gottesmaniibacteriota</taxon>
    </lineage>
</organism>
<dbReference type="AlphaFoldDB" id="A0A1F6AP00"/>
<accession>A0A1F6AP00</accession>
<comment type="caution">
    <text evidence="1">The sequence shown here is derived from an EMBL/GenBank/DDBJ whole genome shotgun (WGS) entry which is preliminary data.</text>
</comment>
<dbReference type="Proteomes" id="UP000176609">
    <property type="component" value="Unassembled WGS sequence"/>
</dbReference>
<name>A0A1F6AP00_9BACT</name>
<dbReference type="EMBL" id="MFJR01000012">
    <property type="protein sequence ID" value="OGG26203.1"/>
    <property type="molecule type" value="Genomic_DNA"/>
</dbReference>
<reference evidence="1 2" key="1">
    <citation type="journal article" date="2016" name="Nat. Commun.">
        <title>Thousands of microbial genomes shed light on interconnected biogeochemical processes in an aquifer system.</title>
        <authorList>
            <person name="Anantharaman K."/>
            <person name="Brown C.T."/>
            <person name="Hug L.A."/>
            <person name="Sharon I."/>
            <person name="Castelle C.J."/>
            <person name="Probst A.J."/>
            <person name="Thomas B.C."/>
            <person name="Singh A."/>
            <person name="Wilkins M.J."/>
            <person name="Karaoz U."/>
            <person name="Brodie E.L."/>
            <person name="Williams K.H."/>
            <person name="Hubbard S.S."/>
            <person name="Banfield J.F."/>
        </authorList>
    </citation>
    <scope>NUCLEOTIDE SEQUENCE [LARGE SCALE GENOMIC DNA]</scope>
</reference>
<protein>
    <submittedName>
        <fullName evidence="1">Uncharacterized protein</fullName>
    </submittedName>
</protein>